<dbReference type="InterPro" id="IPR013656">
    <property type="entry name" value="PAS_4"/>
</dbReference>
<dbReference type="Gene3D" id="3.30.450.40">
    <property type="match status" value="1"/>
</dbReference>
<dbReference type="SUPFAM" id="SSF55874">
    <property type="entry name" value="ATPase domain of HSP90 chaperone/DNA topoisomerase II/histidine kinase"/>
    <property type="match status" value="1"/>
</dbReference>
<reference evidence="4 5" key="1">
    <citation type="submission" date="2017-02" db="EMBL/GenBank/DDBJ databases">
        <title>The new phylogeny of genus Mycobacterium.</title>
        <authorList>
            <person name="Tortoli E."/>
            <person name="Trovato A."/>
            <person name="Cirillo D.M."/>
        </authorList>
    </citation>
    <scope>NUCLEOTIDE SEQUENCE [LARGE SCALE GENOMIC DNA]</scope>
    <source>
        <strain evidence="4 5">DSM 44049</strain>
    </source>
</reference>
<dbReference type="InterPro" id="IPR036457">
    <property type="entry name" value="PPM-type-like_dom_sf"/>
</dbReference>
<accession>A0A1E3S6B7</accession>
<name>A0A1E3S6B7_MYCIE</name>
<feature type="domain" description="GAF" evidence="2">
    <location>
        <begin position="183"/>
        <end position="332"/>
    </location>
</feature>
<feature type="domain" description="PPM-type phosphatase" evidence="3">
    <location>
        <begin position="349"/>
        <end position="564"/>
    </location>
</feature>
<dbReference type="SMART" id="SM00065">
    <property type="entry name" value="GAF"/>
    <property type="match status" value="1"/>
</dbReference>
<dbReference type="InterPro" id="IPR003018">
    <property type="entry name" value="GAF"/>
</dbReference>
<dbReference type="InterPro" id="IPR001932">
    <property type="entry name" value="PPM-type_phosphatase-like_dom"/>
</dbReference>
<dbReference type="CDD" id="cd16936">
    <property type="entry name" value="HATPase_RsbW-like"/>
    <property type="match status" value="1"/>
</dbReference>
<dbReference type="Pfam" id="PF13185">
    <property type="entry name" value="GAF_2"/>
    <property type="match status" value="1"/>
</dbReference>
<evidence type="ECO:0000313" key="5">
    <source>
        <dbReference type="Proteomes" id="UP000192739"/>
    </source>
</evidence>
<evidence type="ECO:0000259" key="3">
    <source>
        <dbReference type="SMART" id="SM00331"/>
    </source>
</evidence>
<dbReference type="Gene3D" id="3.30.565.10">
    <property type="entry name" value="Histidine kinase-like ATPase, C-terminal domain"/>
    <property type="match status" value="1"/>
</dbReference>
<dbReference type="SUPFAM" id="SSF81606">
    <property type="entry name" value="PP2C-like"/>
    <property type="match status" value="1"/>
</dbReference>
<proteinExistence type="predicted"/>
<evidence type="ECO:0000313" key="4">
    <source>
        <dbReference type="EMBL" id="ORA96674.1"/>
    </source>
</evidence>
<dbReference type="Gene3D" id="3.60.40.10">
    <property type="entry name" value="PPM-type phosphatase domain"/>
    <property type="match status" value="1"/>
</dbReference>
<dbReference type="Pfam" id="PF13581">
    <property type="entry name" value="HATPase_c_2"/>
    <property type="match status" value="1"/>
</dbReference>
<dbReference type="Pfam" id="PF07228">
    <property type="entry name" value="SpoIIE"/>
    <property type="match status" value="1"/>
</dbReference>
<evidence type="ECO:0000259" key="2">
    <source>
        <dbReference type="SMART" id="SM00065"/>
    </source>
</evidence>
<dbReference type="InterPro" id="IPR052016">
    <property type="entry name" value="Bact_Sigma-Reg"/>
</dbReference>
<gene>
    <name evidence="4" type="ORF">BST27_24655</name>
</gene>
<dbReference type="Pfam" id="PF08448">
    <property type="entry name" value="PAS_4"/>
    <property type="match status" value="1"/>
</dbReference>
<evidence type="ECO:0000256" key="1">
    <source>
        <dbReference type="ARBA" id="ARBA00022801"/>
    </source>
</evidence>
<comment type="caution">
    <text evidence="4">The sequence shown here is derived from an EMBL/GenBank/DDBJ whole genome shotgun (WGS) entry which is preliminary data.</text>
</comment>
<sequence length="703" mass="74494">MSQHPLPHDLATAARLGGEMGRRFAEFDWAAHPMGSTQDWACEVRAAVSVALTSRLPMAVFLREDDLFQVYNDAFVPFLGDKHPEALGRRGRDVWSDVWQSVGPTLSGVVETGVAAESDDLMLLIDRGGQPRERHFTFSCSPLIADGGDVYGVLCAVAETAEFRLPLTAGLVELDAALQHTDSIAGILAAVLNSSSGSGDSAAVAIGVVDGDEVRFSYAGAFPVELRDRFHVAQMDSPLLGVDVARTGEPMIVTDTFELPSRYQHAVQYSAGSVRACVAYPLRDGAARVIGVLLLLWPSPRVFEPNELETFRRTAEFTQSTLERVRLITREHRIAVDFQEQLLDLDRGSMVGVIAAVYQPADQPMRVGGDWFSVTPLNSVGRIGISVGDVVGHGLPAAIVMSRLRAAMAASVLTLADPAEVLRALDTYAATIAGAGCATVAYATIGHGVINYSCAGHPYPLVVLPDGETVFLASGRRPPVGTRGYRAYDPAAEADLPPGSMVLLYTDGLVERPGEALAVGFARLKTAAAGCANLPVEAVCAELLRRMSPPGGYGDDVVVLALRPSHAGPHSFATVVSAVPAEVPVARQQVNDWLKAIAVQPDRADEILLATGEAVSNAIEHGSNGDGRDTVSVEGFLYRDTVAVTVSDSGSWAGDSSASLRGRRRGRGLTMISGFADRVDTNRTAAGTRVTLQFDKAIADAGG</sequence>
<dbReference type="PANTHER" id="PTHR43156:SF2">
    <property type="entry name" value="STAGE II SPORULATION PROTEIN E"/>
    <property type="match status" value="1"/>
</dbReference>
<dbReference type="GO" id="GO:0016791">
    <property type="term" value="F:phosphatase activity"/>
    <property type="evidence" value="ECO:0007669"/>
    <property type="project" value="TreeGrafter"/>
</dbReference>
<dbReference type="Gene3D" id="3.30.450.20">
    <property type="entry name" value="PAS domain"/>
    <property type="match status" value="1"/>
</dbReference>
<organism evidence="4 5">
    <name type="scientific">Mycobacterium intermedium</name>
    <dbReference type="NCBI Taxonomy" id="28445"/>
    <lineage>
        <taxon>Bacteria</taxon>
        <taxon>Bacillati</taxon>
        <taxon>Actinomycetota</taxon>
        <taxon>Actinomycetes</taxon>
        <taxon>Mycobacteriales</taxon>
        <taxon>Mycobacteriaceae</taxon>
        <taxon>Mycobacterium</taxon>
        <taxon>Mycobacterium simiae complex</taxon>
    </lineage>
</organism>
<protein>
    <recommendedName>
        <fullName evidence="6">Histidine kinase</fullName>
    </recommendedName>
</protein>
<dbReference type="STRING" id="28445.BHQ20_25710"/>
<dbReference type="EMBL" id="MVHT01000090">
    <property type="protein sequence ID" value="ORA96674.1"/>
    <property type="molecule type" value="Genomic_DNA"/>
</dbReference>
<dbReference type="InterPro" id="IPR003594">
    <property type="entry name" value="HATPase_dom"/>
</dbReference>
<keyword evidence="5" id="KW-1185">Reference proteome</keyword>
<dbReference type="AlphaFoldDB" id="A0A1E3S6B7"/>
<dbReference type="PANTHER" id="PTHR43156">
    <property type="entry name" value="STAGE II SPORULATION PROTEIN E-RELATED"/>
    <property type="match status" value="1"/>
</dbReference>
<dbReference type="SUPFAM" id="SSF55781">
    <property type="entry name" value="GAF domain-like"/>
    <property type="match status" value="1"/>
</dbReference>
<dbReference type="InterPro" id="IPR036890">
    <property type="entry name" value="HATPase_C_sf"/>
</dbReference>
<dbReference type="InterPro" id="IPR029016">
    <property type="entry name" value="GAF-like_dom_sf"/>
</dbReference>
<evidence type="ECO:0008006" key="6">
    <source>
        <dbReference type="Google" id="ProtNLM"/>
    </source>
</evidence>
<dbReference type="RefSeq" id="WP_069421990.1">
    <property type="nucleotide sequence ID" value="NZ_CBCRZH010000081.1"/>
</dbReference>
<dbReference type="SMART" id="SM00331">
    <property type="entry name" value="PP2C_SIG"/>
    <property type="match status" value="1"/>
</dbReference>
<keyword evidence="1" id="KW-0378">Hydrolase</keyword>
<dbReference type="Proteomes" id="UP000192739">
    <property type="component" value="Unassembled WGS sequence"/>
</dbReference>